<dbReference type="InterPro" id="IPR009014">
    <property type="entry name" value="Transketo_C/PFOR_II"/>
</dbReference>
<evidence type="ECO:0000313" key="5">
    <source>
        <dbReference type="EMBL" id="PPD57677.1"/>
    </source>
</evidence>
<dbReference type="Pfam" id="PF17147">
    <property type="entry name" value="PFOR_II"/>
    <property type="match status" value="1"/>
</dbReference>
<dbReference type="InterPro" id="IPR022367">
    <property type="entry name" value="2-oxoacid/accept_OxRdtase_asu"/>
</dbReference>
<protein>
    <submittedName>
        <fullName evidence="5">2-oxoacid:acceptor oxidoreductase subunit alpha</fullName>
    </submittedName>
</protein>
<dbReference type="NCBIfam" id="TIGR03710">
    <property type="entry name" value="OAFO_sf"/>
    <property type="match status" value="1"/>
</dbReference>
<dbReference type="Gene3D" id="3.40.50.970">
    <property type="match status" value="1"/>
</dbReference>
<dbReference type="InterPro" id="IPR033412">
    <property type="entry name" value="PFOR_II"/>
</dbReference>
<evidence type="ECO:0000259" key="3">
    <source>
        <dbReference type="Pfam" id="PF01855"/>
    </source>
</evidence>
<dbReference type="PANTHER" id="PTHR32154">
    <property type="entry name" value="PYRUVATE-FLAVODOXIN OXIDOREDUCTASE-RELATED"/>
    <property type="match status" value="1"/>
</dbReference>
<dbReference type="InterPro" id="IPR002880">
    <property type="entry name" value="Pyrv_Fd/Flavodoxin_OxRdtase_N"/>
</dbReference>
<dbReference type="SUPFAM" id="SSF52922">
    <property type="entry name" value="TK C-terminal domain-like"/>
    <property type="match status" value="1"/>
</dbReference>
<dbReference type="SUPFAM" id="SSF52518">
    <property type="entry name" value="Thiamin diphosphate-binding fold (THDP-binding)"/>
    <property type="match status" value="1"/>
</dbReference>
<dbReference type="Pfam" id="PF01558">
    <property type="entry name" value="POR"/>
    <property type="match status" value="1"/>
</dbReference>
<dbReference type="FunFam" id="3.40.50.970:FF:000022">
    <property type="entry name" value="2-oxoglutarate ferredoxin oxidoreductase alpha subunit"/>
    <property type="match status" value="1"/>
</dbReference>
<evidence type="ECO:0000313" key="6">
    <source>
        <dbReference type="Proteomes" id="UP000235653"/>
    </source>
</evidence>
<keyword evidence="6" id="KW-1185">Reference proteome</keyword>
<organism evidence="5 6">
    <name type="scientific">Dehalogenimonas etheniformans</name>
    <dbReference type="NCBI Taxonomy" id="1536648"/>
    <lineage>
        <taxon>Bacteria</taxon>
        <taxon>Bacillati</taxon>
        <taxon>Chloroflexota</taxon>
        <taxon>Dehalococcoidia</taxon>
        <taxon>Dehalococcoidales</taxon>
        <taxon>Dehalococcoidaceae</taxon>
        <taxon>Dehalogenimonas</taxon>
    </lineage>
</organism>
<keyword evidence="1" id="KW-0560">Oxidoreductase</keyword>
<dbReference type="OrthoDB" id="9794954at2"/>
<evidence type="ECO:0000259" key="2">
    <source>
        <dbReference type="Pfam" id="PF01558"/>
    </source>
</evidence>
<dbReference type="InterPro" id="IPR050722">
    <property type="entry name" value="Pyruvate:ferred/Flavod_OxRd"/>
</dbReference>
<evidence type="ECO:0000256" key="1">
    <source>
        <dbReference type="ARBA" id="ARBA00023002"/>
    </source>
</evidence>
<dbReference type="AlphaFoldDB" id="A0A2P5P5W3"/>
<feature type="domain" description="Pyruvate:ferredoxin oxidoreductase core" evidence="4">
    <location>
        <begin position="513"/>
        <end position="604"/>
    </location>
</feature>
<dbReference type="Gene3D" id="3.40.50.920">
    <property type="match status" value="1"/>
</dbReference>
<evidence type="ECO:0000259" key="4">
    <source>
        <dbReference type="Pfam" id="PF17147"/>
    </source>
</evidence>
<dbReference type="EMBL" id="JQAN02000011">
    <property type="protein sequence ID" value="PPD57677.1"/>
    <property type="molecule type" value="Genomic_DNA"/>
</dbReference>
<dbReference type="Gene3D" id="3.40.920.10">
    <property type="entry name" value="Pyruvate-ferredoxin oxidoreductase, PFOR, domain III"/>
    <property type="match status" value="1"/>
</dbReference>
<dbReference type="Pfam" id="PF01855">
    <property type="entry name" value="POR_N"/>
    <property type="match status" value="1"/>
</dbReference>
<sequence length="615" mass="66088">MEASNRARLSKTYRTVGCVLYAGRPKTCSLKPVRLRLSGGKMDDDLNIMIGGEAGQGVQSVGSVLARSLLRGGFEIFADQDFESRIRGGHSFTRVRASKNPVASALEPIDILVTLNAETIEIHRKALLPGGTLIYDGAKTGGKPYDGIISLDVPLEKIALDTSGNVLMTNTVAAGVTLGLLGYDFEVMAEVLRQEYGRHGEKVVEDNVKAGKAGHDYGNQNRPAGFELRLKADKPSGKMLVTGHEALALGVLAAGCKFVAGYPMTPTTPILEFLADKGREYGLHVVQAEDEISAANMVVGAAYTGVRAITATSGGGFCLMVEALSLAGMTETPMVVVLGQRSGPAIGLPTRTEQGELLFAINSGHGEFPRAVLAPTDAESAFWAAVKAFNLAEKYQSPVIILTDHDLGNSSYTMKKPDLTKVIIDRGEILTDEEAEKAIDYQRYAFTKTGISPRAFPGQGKALVVADSDEHNEKGHIIEDAETRTKMMDKRMRKNLSLAKEIKGPIVHHRDNAKFNLIGWGSTLGAVREAACQLETLGTNACVVQLDEIWPFPAEALGNALAGVAKNIVIENNYTGQLEQLIRSETGIAADGRIHKYDGRAFTAEYIVSVLEKET</sequence>
<dbReference type="SUPFAM" id="SSF53323">
    <property type="entry name" value="Pyruvate-ferredoxin oxidoreductase, PFOR, domain III"/>
    <property type="match status" value="1"/>
</dbReference>
<accession>A0A2P5P5W3</accession>
<proteinExistence type="predicted"/>
<gene>
    <name evidence="5" type="ORF">JP09_008010</name>
</gene>
<dbReference type="CDD" id="cd07034">
    <property type="entry name" value="TPP_PYR_PFOR_IOR-alpha_like"/>
    <property type="match status" value="1"/>
</dbReference>
<reference evidence="5 6" key="1">
    <citation type="journal article" date="2017" name="ISME J.">
        <title>Grape pomace compost harbors organohalide-respiring Dehalogenimonas species with novel reductive dehalogenase genes.</title>
        <authorList>
            <person name="Yang Y."/>
            <person name="Higgins S.A."/>
            <person name="Yan J."/>
            <person name="Simsir B."/>
            <person name="Chourey K."/>
            <person name="Iyer R."/>
            <person name="Hettich R.L."/>
            <person name="Baldwin B."/>
            <person name="Ogles D.M."/>
            <person name="Loffler F.E."/>
        </authorList>
    </citation>
    <scope>NUCLEOTIDE SEQUENCE [LARGE SCALE GENOMIC DNA]</scope>
    <source>
        <strain evidence="5 6">GP</strain>
    </source>
</reference>
<feature type="domain" description="Pyruvate flavodoxin/ferredoxin oxidoreductase pyrimidine binding" evidence="3">
    <location>
        <begin position="250"/>
        <end position="489"/>
    </location>
</feature>
<dbReference type="PANTHER" id="PTHR32154:SF20">
    <property type="entry name" value="2-OXOGLUTARATE OXIDOREDUCTASE SUBUNIT KORA"/>
    <property type="match status" value="1"/>
</dbReference>
<dbReference type="GO" id="GO:0006979">
    <property type="term" value="P:response to oxidative stress"/>
    <property type="evidence" value="ECO:0007669"/>
    <property type="project" value="TreeGrafter"/>
</dbReference>
<feature type="domain" description="Pyruvate/ketoisovalerate oxidoreductase catalytic" evidence="2">
    <location>
        <begin position="54"/>
        <end position="215"/>
    </location>
</feature>
<dbReference type="GO" id="GO:0016903">
    <property type="term" value="F:oxidoreductase activity, acting on the aldehyde or oxo group of donors"/>
    <property type="evidence" value="ECO:0007669"/>
    <property type="project" value="InterPro"/>
</dbReference>
<dbReference type="InterPro" id="IPR019752">
    <property type="entry name" value="Pyrv/ketoisovalerate_OxRed_cat"/>
</dbReference>
<dbReference type="InterPro" id="IPR002869">
    <property type="entry name" value="Pyrv_flavodox_OxRed_cen"/>
</dbReference>
<comment type="caution">
    <text evidence="5">The sequence shown here is derived from an EMBL/GenBank/DDBJ whole genome shotgun (WGS) entry which is preliminary data.</text>
</comment>
<name>A0A2P5P5W3_9CHLR</name>
<dbReference type="InterPro" id="IPR029061">
    <property type="entry name" value="THDP-binding"/>
</dbReference>
<dbReference type="Proteomes" id="UP000235653">
    <property type="component" value="Unassembled WGS sequence"/>
</dbReference>